<feature type="domain" description="PAS" evidence="6">
    <location>
        <begin position="260"/>
        <end position="305"/>
    </location>
</feature>
<evidence type="ECO:0000256" key="3">
    <source>
        <dbReference type="PROSITE-ProRule" id="PRU00284"/>
    </source>
</evidence>
<dbReference type="PROSITE" id="PS50112">
    <property type="entry name" value="PAS"/>
    <property type="match status" value="1"/>
</dbReference>
<dbReference type="Gene3D" id="3.30.450.20">
    <property type="entry name" value="PAS domain"/>
    <property type="match status" value="1"/>
</dbReference>
<dbReference type="NCBIfam" id="TIGR00229">
    <property type="entry name" value="sensory_box"/>
    <property type="match status" value="1"/>
</dbReference>
<dbReference type="PANTHER" id="PTHR32089:SF112">
    <property type="entry name" value="LYSOZYME-LIKE PROTEIN-RELATED"/>
    <property type="match status" value="1"/>
</dbReference>
<dbReference type="InterPro" id="IPR000014">
    <property type="entry name" value="PAS"/>
</dbReference>
<dbReference type="InterPro" id="IPR035965">
    <property type="entry name" value="PAS-like_dom_sf"/>
</dbReference>
<evidence type="ECO:0000256" key="2">
    <source>
        <dbReference type="ARBA" id="ARBA00029447"/>
    </source>
</evidence>
<dbReference type="STRING" id="596152.DesU5LDRAFT_0326"/>
<dbReference type="Gene3D" id="6.10.340.10">
    <property type="match status" value="1"/>
</dbReference>
<dbReference type="SMART" id="SM00091">
    <property type="entry name" value="PAS"/>
    <property type="match status" value="1"/>
</dbReference>
<dbReference type="PROSITE" id="PS50885">
    <property type="entry name" value="HAMP"/>
    <property type="match status" value="1"/>
</dbReference>
<dbReference type="Pfam" id="PF00672">
    <property type="entry name" value="HAMP"/>
    <property type="match status" value="1"/>
</dbReference>
<dbReference type="SUPFAM" id="SSF58104">
    <property type="entry name" value="Methyl-accepting chemotaxis protein (MCP) signaling domain"/>
    <property type="match status" value="1"/>
</dbReference>
<evidence type="ECO:0000256" key="1">
    <source>
        <dbReference type="ARBA" id="ARBA00023224"/>
    </source>
</evidence>
<gene>
    <name evidence="8" type="ORF">DesU5LDRAFT_0326</name>
</gene>
<dbReference type="AlphaFoldDB" id="I2PWY5"/>
<dbReference type="PROSITE" id="PS50111">
    <property type="entry name" value="CHEMOTAXIS_TRANSDUC_2"/>
    <property type="match status" value="1"/>
</dbReference>
<dbReference type="Gene3D" id="1.10.287.950">
    <property type="entry name" value="Methyl-accepting chemotaxis protein"/>
    <property type="match status" value="1"/>
</dbReference>
<dbReference type="SMART" id="SM00304">
    <property type="entry name" value="HAMP"/>
    <property type="match status" value="1"/>
</dbReference>
<dbReference type="eggNOG" id="COG0840">
    <property type="taxonomic scope" value="Bacteria"/>
</dbReference>
<feature type="transmembrane region" description="Helical" evidence="4">
    <location>
        <begin position="188"/>
        <end position="208"/>
    </location>
</feature>
<keyword evidence="4" id="KW-0812">Transmembrane</keyword>
<evidence type="ECO:0000256" key="4">
    <source>
        <dbReference type="SAM" id="Phobius"/>
    </source>
</evidence>
<dbReference type="Pfam" id="PF00015">
    <property type="entry name" value="MCPsignal"/>
    <property type="match status" value="1"/>
</dbReference>
<accession>I2PWY5</accession>
<dbReference type="CDD" id="cd00130">
    <property type="entry name" value="PAS"/>
    <property type="match status" value="1"/>
</dbReference>
<comment type="similarity">
    <text evidence="2">Belongs to the methyl-accepting chemotaxis (MCP) protein family.</text>
</comment>
<reference evidence="8" key="1">
    <citation type="submission" date="2011-11" db="EMBL/GenBank/DDBJ databases">
        <title>Improved High-Quality Draft sequence of Desulfovibrio sp. U5L.</title>
        <authorList>
            <consortium name="US DOE Joint Genome Institute"/>
            <person name="Lucas S."/>
            <person name="Han J."/>
            <person name="Lapidus A."/>
            <person name="Cheng J.-F."/>
            <person name="Goodwin L."/>
            <person name="Pitluck S."/>
            <person name="Peters L."/>
            <person name="Ovchinnikova G."/>
            <person name="Held B."/>
            <person name="Detter J.C."/>
            <person name="Han C."/>
            <person name="Tapia R."/>
            <person name="Land M."/>
            <person name="Hauser L."/>
            <person name="Kyrpides N."/>
            <person name="Ivanova N."/>
            <person name="Pagani I."/>
            <person name="Gabster J."/>
            <person name="Walker C."/>
            <person name="Stolyar S."/>
            <person name="Stahl D."/>
            <person name="Arkin A."/>
            <person name="Dehal P."/>
            <person name="Hazen T."/>
            <person name="Woyke T."/>
        </authorList>
    </citation>
    <scope>NUCLEOTIDE SEQUENCE [LARGE SCALE GENOMIC DNA]</scope>
    <source>
        <strain evidence="8">U5L</strain>
    </source>
</reference>
<keyword evidence="1 3" id="KW-0807">Transducer</keyword>
<proteinExistence type="inferred from homology"/>
<name>I2PWY5_9BACT</name>
<feature type="domain" description="Methyl-accepting transducer" evidence="5">
    <location>
        <begin position="395"/>
        <end position="631"/>
    </location>
</feature>
<dbReference type="SMART" id="SM00283">
    <property type="entry name" value="MA"/>
    <property type="match status" value="1"/>
</dbReference>
<feature type="domain" description="HAMP" evidence="7">
    <location>
        <begin position="210"/>
        <end position="262"/>
    </location>
</feature>
<organism evidence="8">
    <name type="scientific">Desulfovibrio sp. U5L</name>
    <dbReference type="NCBI Taxonomy" id="596152"/>
    <lineage>
        <taxon>Bacteria</taxon>
        <taxon>Pseudomonadati</taxon>
        <taxon>Thermodesulfobacteriota</taxon>
        <taxon>Desulfovibrionia</taxon>
        <taxon>Desulfovibrionales</taxon>
        <taxon>Desulfovibrionaceae</taxon>
        <taxon>Desulfovibrio</taxon>
    </lineage>
</organism>
<keyword evidence="4" id="KW-0472">Membrane</keyword>
<dbReference type="HOGENOM" id="CLU_000445_107_27_7"/>
<protein>
    <submittedName>
        <fullName evidence="8">PAS domain S-box</fullName>
    </submittedName>
</protein>
<evidence type="ECO:0000259" key="7">
    <source>
        <dbReference type="PROSITE" id="PS50885"/>
    </source>
</evidence>
<dbReference type="CDD" id="cd06225">
    <property type="entry name" value="HAMP"/>
    <property type="match status" value="1"/>
</dbReference>
<dbReference type="Pfam" id="PF13426">
    <property type="entry name" value="PAS_9"/>
    <property type="match status" value="1"/>
</dbReference>
<keyword evidence="4" id="KW-1133">Transmembrane helix</keyword>
<sequence>MRTMKMSAKLSAAFGAIVLLFVFNGTLGFILLGKIDRTVMRFVDELLPNAQHSDKMGDNVLRMQQLINTLSTQHDNKASVEGEIANLQEKFTSTAARLSAMFDQAGNQAGLRQMRGIEASYRFFVGAGLAAARATSDQDAEQNHTAMLKVDSLRETLEGQIETLKETQTALAQSAGTASDDLIDLMRWAMAATGGVILTLCLLIIMLVRRGVVRPLVEIATVAGRIADGELQLRLRRTETDEVGELARAIDHLLDRIAGSLALNAAVLGAVPDPIFMTDENDVIVLANDAAARLAGIPRQELLGQACTQTVKPGLCGTALRPARQCGQDIGLIEYPRPAGTVVLQPSAIPVLDDRGVALGFLEIARDVTAMVRKERETAGHLERLVSVNAAVDEAARNIAEATDSIASQMEQVSSGAFAQTGRVAEAVRSMDRISASVEEVAGNAAQASRLAGDAREKAREGALVVLNSVQAIGTVKELSEALKESLSSLGGQAEAVGRIMGVISDIADQTNLLALNAAIEAARAGEAGRGFAVVADEVRKLAEKTMTATKEVGQAVERIQSGVATSISGMDEAASAVRHAAGLATLSGQALEGIVPLVEETSRQVERIARAAEEQTAANAAVNEHIHEVDVVSRDTATGMEDSKRATADLATMAHRLKQLSQAGV</sequence>
<dbReference type="GO" id="GO:0016020">
    <property type="term" value="C:membrane"/>
    <property type="evidence" value="ECO:0007669"/>
    <property type="project" value="InterPro"/>
</dbReference>
<dbReference type="PANTHER" id="PTHR32089">
    <property type="entry name" value="METHYL-ACCEPTING CHEMOTAXIS PROTEIN MCPB"/>
    <property type="match status" value="1"/>
</dbReference>
<dbReference type="InterPro" id="IPR004089">
    <property type="entry name" value="MCPsignal_dom"/>
</dbReference>
<dbReference type="GO" id="GO:0007165">
    <property type="term" value="P:signal transduction"/>
    <property type="evidence" value="ECO:0007669"/>
    <property type="project" value="UniProtKB-KW"/>
</dbReference>
<dbReference type="EMBL" id="JH600068">
    <property type="protein sequence ID" value="EIG52041.1"/>
    <property type="molecule type" value="Genomic_DNA"/>
</dbReference>
<evidence type="ECO:0000259" key="5">
    <source>
        <dbReference type="PROSITE" id="PS50111"/>
    </source>
</evidence>
<dbReference type="CDD" id="cd11386">
    <property type="entry name" value="MCP_signal"/>
    <property type="match status" value="1"/>
</dbReference>
<evidence type="ECO:0000313" key="8">
    <source>
        <dbReference type="EMBL" id="EIG52041.1"/>
    </source>
</evidence>
<dbReference type="InterPro" id="IPR003660">
    <property type="entry name" value="HAMP_dom"/>
</dbReference>
<dbReference type="SUPFAM" id="SSF55785">
    <property type="entry name" value="PYP-like sensor domain (PAS domain)"/>
    <property type="match status" value="1"/>
</dbReference>
<evidence type="ECO:0000259" key="6">
    <source>
        <dbReference type="PROSITE" id="PS50112"/>
    </source>
</evidence>